<reference evidence="4" key="1">
    <citation type="submission" date="2016-10" db="EMBL/GenBank/DDBJ databases">
        <authorList>
            <person name="Varghese N."/>
            <person name="Submissions S."/>
        </authorList>
    </citation>
    <scope>NUCLEOTIDE SEQUENCE [LARGE SCALE GENOMIC DNA]</scope>
    <source>
        <strain evidence="4">IBRC-M 10043</strain>
    </source>
</reference>
<dbReference type="InterPro" id="IPR055767">
    <property type="entry name" value="DUF7343"/>
</dbReference>
<gene>
    <name evidence="3" type="ORF">SAMN05216388_1007143</name>
</gene>
<dbReference type="SUPFAM" id="SSF46785">
    <property type="entry name" value="Winged helix' DNA-binding domain"/>
    <property type="match status" value="1"/>
</dbReference>
<feature type="region of interest" description="Disordered" evidence="1">
    <location>
        <begin position="84"/>
        <end position="112"/>
    </location>
</feature>
<protein>
    <submittedName>
        <fullName evidence="3">MarR family protein</fullName>
    </submittedName>
</protein>
<name>A0A1H8LI17_9EURY</name>
<dbReference type="Pfam" id="PF24034">
    <property type="entry name" value="DUF7343"/>
    <property type="match status" value="1"/>
</dbReference>
<evidence type="ECO:0000313" key="4">
    <source>
        <dbReference type="Proteomes" id="UP000198775"/>
    </source>
</evidence>
<proteinExistence type="predicted"/>
<dbReference type="GO" id="GO:0003700">
    <property type="term" value="F:DNA-binding transcription factor activity"/>
    <property type="evidence" value="ECO:0007669"/>
    <property type="project" value="InterPro"/>
</dbReference>
<keyword evidence="4" id="KW-1185">Reference proteome</keyword>
<dbReference type="Gene3D" id="1.10.10.10">
    <property type="entry name" value="Winged helix-like DNA-binding domain superfamily/Winged helix DNA-binding domain"/>
    <property type="match status" value="1"/>
</dbReference>
<dbReference type="AlphaFoldDB" id="A0A1H8LI17"/>
<dbReference type="PROSITE" id="PS50987">
    <property type="entry name" value="HTH_ARSR_2"/>
    <property type="match status" value="1"/>
</dbReference>
<dbReference type="InterPro" id="IPR036388">
    <property type="entry name" value="WH-like_DNA-bd_sf"/>
</dbReference>
<accession>A0A1H8LI17</accession>
<dbReference type="Proteomes" id="UP000198775">
    <property type="component" value="Unassembled WGS sequence"/>
</dbReference>
<dbReference type="CDD" id="cd00090">
    <property type="entry name" value="HTH_ARSR"/>
    <property type="match status" value="1"/>
</dbReference>
<dbReference type="RefSeq" id="WP_092659569.1">
    <property type="nucleotide sequence ID" value="NZ_FOCX01000007.1"/>
</dbReference>
<sequence>MDLRALHTRHLFAAVVFLASTLVLALQLINPSPVMVRVGENGTNVAELGGYFRYPDVAVVAASACSLGASGTYLLLADRPDAGDDDLTPTADRDAPAEPVAADGRADPGPSDELLEARRQEWEETAERLANNEREIYETLLAADGVLPQSDIVDRTALSKATVSRELDSLETKNLVERKRRGMGNVVLLQ</sequence>
<dbReference type="InterPro" id="IPR011991">
    <property type="entry name" value="ArsR-like_HTH"/>
</dbReference>
<organism evidence="3 4">
    <name type="scientific">Halorientalis persicus</name>
    <dbReference type="NCBI Taxonomy" id="1367881"/>
    <lineage>
        <taxon>Archaea</taxon>
        <taxon>Methanobacteriati</taxon>
        <taxon>Methanobacteriota</taxon>
        <taxon>Stenosarchaea group</taxon>
        <taxon>Halobacteria</taxon>
        <taxon>Halobacteriales</taxon>
        <taxon>Haloarculaceae</taxon>
        <taxon>Halorientalis</taxon>
    </lineage>
</organism>
<dbReference type="EMBL" id="FOCX01000007">
    <property type="protein sequence ID" value="SEO04801.1"/>
    <property type="molecule type" value="Genomic_DNA"/>
</dbReference>
<evidence type="ECO:0000256" key="1">
    <source>
        <dbReference type="SAM" id="MobiDB-lite"/>
    </source>
</evidence>
<evidence type="ECO:0000313" key="3">
    <source>
        <dbReference type="EMBL" id="SEO04801.1"/>
    </source>
</evidence>
<dbReference type="InterPro" id="IPR001845">
    <property type="entry name" value="HTH_ArsR_DNA-bd_dom"/>
</dbReference>
<dbReference type="InterPro" id="IPR036390">
    <property type="entry name" value="WH_DNA-bd_sf"/>
</dbReference>
<feature type="domain" description="HTH arsR-type" evidence="2">
    <location>
        <begin position="114"/>
        <end position="190"/>
    </location>
</feature>
<evidence type="ECO:0000259" key="2">
    <source>
        <dbReference type="PROSITE" id="PS50987"/>
    </source>
</evidence>
<dbReference type="OrthoDB" id="116755at2157"/>